<dbReference type="InterPro" id="IPR013766">
    <property type="entry name" value="Thioredoxin_domain"/>
</dbReference>
<evidence type="ECO:0000313" key="2">
    <source>
        <dbReference type="EMBL" id="CAD8295560.1"/>
    </source>
</evidence>
<dbReference type="EMBL" id="HBEC01028366">
    <property type="protein sequence ID" value="CAD8295560.1"/>
    <property type="molecule type" value="Transcribed_RNA"/>
</dbReference>
<dbReference type="PROSITE" id="PS51352">
    <property type="entry name" value="THIOREDOXIN_2"/>
    <property type="match status" value="1"/>
</dbReference>
<dbReference type="SUPFAM" id="SSF52833">
    <property type="entry name" value="Thioredoxin-like"/>
    <property type="match status" value="1"/>
</dbReference>
<sequence>MPPLPAPPGGHLRTAIHALSERRPRMLFFYSRACSLCKQLAPRLEAAVVDSAAPPVAAVPICCDNQLAWAPEMLHYDVQQVPCFVLLNEDGVAVGKSGEPRDLLQMTEAMEFLLALAPPVK</sequence>
<organism evidence="2">
    <name type="scientific">Chlamydomonas euryale</name>
    <dbReference type="NCBI Taxonomy" id="1486919"/>
    <lineage>
        <taxon>Eukaryota</taxon>
        <taxon>Viridiplantae</taxon>
        <taxon>Chlorophyta</taxon>
        <taxon>core chlorophytes</taxon>
        <taxon>Chlorophyceae</taxon>
        <taxon>CS clade</taxon>
        <taxon>Chlamydomonadales</taxon>
        <taxon>Chlamydomonadaceae</taxon>
        <taxon>Chlamydomonas</taxon>
    </lineage>
</organism>
<accession>A0A7R9YYD1</accession>
<proteinExistence type="predicted"/>
<protein>
    <recommendedName>
        <fullName evidence="1">Thioredoxin domain-containing protein</fullName>
    </recommendedName>
</protein>
<dbReference type="Pfam" id="PF00085">
    <property type="entry name" value="Thioredoxin"/>
    <property type="match status" value="1"/>
</dbReference>
<name>A0A7R9YYD1_9CHLO</name>
<reference evidence="2" key="1">
    <citation type="submission" date="2021-01" db="EMBL/GenBank/DDBJ databases">
        <authorList>
            <person name="Corre E."/>
            <person name="Pelletier E."/>
            <person name="Niang G."/>
            <person name="Scheremetjew M."/>
            <person name="Finn R."/>
            <person name="Kale V."/>
            <person name="Holt S."/>
            <person name="Cochrane G."/>
            <person name="Meng A."/>
            <person name="Brown T."/>
            <person name="Cohen L."/>
        </authorList>
    </citation>
    <scope>NUCLEOTIDE SEQUENCE</scope>
    <source>
        <strain evidence="2">CCMP219</strain>
    </source>
</reference>
<feature type="domain" description="Thioredoxin" evidence="1">
    <location>
        <begin position="1"/>
        <end position="115"/>
    </location>
</feature>
<dbReference type="AlphaFoldDB" id="A0A7R9YYD1"/>
<evidence type="ECO:0000259" key="1">
    <source>
        <dbReference type="PROSITE" id="PS51352"/>
    </source>
</evidence>
<dbReference type="Gene3D" id="3.40.30.10">
    <property type="entry name" value="Glutaredoxin"/>
    <property type="match status" value="1"/>
</dbReference>
<dbReference type="InterPro" id="IPR036249">
    <property type="entry name" value="Thioredoxin-like_sf"/>
</dbReference>
<gene>
    <name evidence="2" type="ORF">CEUR00632_LOCUS13063</name>
</gene>